<evidence type="ECO:0000259" key="10">
    <source>
        <dbReference type="SMART" id="SM00363"/>
    </source>
</evidence>
<dbReference type="NCBIfam" id="TIGR00756">
    <property type="entry name" value="PPR"/>
    <property type="match status" value="2"/>
</dbReference>
<dbReference type="Pfam" id="PF01479">
    <property type="entry name" value="S4"/>
    <property type="match status" value="1"/>
</dbReference>
<evidence type="ECO:0000256" key="5">
    <source>
        <dbReference type="ARBA" id="ARBA00022980"/>
    </source>
</evidence>
<feature type="repeat" description="PPR" evidence="9">
    <location>
        <begin position="283"/>
        <end position="317"/>
    </location>
</feature>
<dbReference type="Pfam" id="PF20430">
    <property type="entry name" value="Eplus_motif"/>
    <property type="match status" value="1"/>
</dbReference>
<evidence type="ECO:0000256" key="8">
    <source>
        <dbReference type="PROSITE-ProRule" id="PRU00182"/>
    </source>
</evidence>
<dbReference type="Gene3D" id="1.25.40.10">
    <property type="entry name" value="Tetratricopeptide repeat domain"/>
    <property type="match status" value="4"/>
</dbReference>
<dbReference type="AlphaFoldDB" id="A0A2Z7BEP3"/>
<evidence type="ECO:0000313" key="12">
    <source>
        <dbReference type="Proteomes" id="UP000250235"/>
    </source>
</evidence>
<organism evidence="11 12">
    <name type="scientific">Dorcoceras hygrometricum</name>
    <dbReference type="NCBI Taxonomy" id="472368"/>
    <lineage>
        <taxon>Eukaryota</taxon>
        <taxon>Viridiplantae</taxon>
        <taxon>Streptophyta</taxon>
        <taxon>Embryophyta</taxon>
        <taxon>Tracheophyta</taxon>
        <taxon>Spermatophyta</taxon>
        <taxon>Magnoliopsida</taxon>
        <taxon>eudicotyledons</taxon>
        <taxon>Gunneridae</taxon>
        <taxon>Pentapetalae</taxon>
        <taxon>asterids</taxon>
        <taxon>lamiids</taxon>
        <taxon>Lamiales</taxon>
        <taxon>Gesneriaceae</taxon>
        <taxon>Didymocarpoideae</taxon>
        <taxon>Trichosporeae</taxon>
        <taxon>Loxocarpinae</taxon>
        <taxon>Dorcoceras</taxon>
    </lineage>
</organism>
<dbReference type="InterPro" id="IPR002885">
    <property type="entry name" value="PPR_rpt"/>
</dbReference>
<dbReference type="GO" id="GO:0015935">
    <property type="term" value="C:small ribosomal subunit"/>
    <property type="evidence" value="ECO:0007669"/>
    <property type="project" value="InterPro"/>
</dbReference>
<dbReference type="OrthoDB" id="1688675at2759"/>
<dbReference type="SUPFAM" id="SSF55174">
    <property type="entry name" value="Alpha-L RNA-binding motif"/>
    <property type="match status" value="1"/>
</dbReference>
<gene>
    <name evidence="11" type="ORF">F511_01434</name>
</gene>
<evidence type="ECO:0000256" key="6">
    <source>
        <dbReference type="ARBA" id="ARBA00023274"/>
    </source>
</evidence>
<evidence type="ECO:0000256" key="1">
    <source>
        <dbReference type="ARBA" id="ARBA00007465"/>
    </source>
</evidence>
<keyword evidence="6" id="KW-0687">Ribonucleoprotein</keyword>
<keyword evidence="12" id="KW-1185">Reference proteome</keyword>
<evidence type="ECO:0000256" key="3">
    <source>
        <dbReference type="ARBA" id="ARBA00022737"/>
    </source>
</evidence>
<dbReference type="PANTHER" id="PTHR47926:SF436">
    <property type="entry name" value="PENTATRICOPEPTIDE REPEAT-CONTAINING PROTEIN ELI1, CHLOROPLASTIC-LIKE ISOFORM X2"/>
    <property type="match status" value="1"/>
</dbReference>
<dbReference type="InterPro" id="IPR018079">
    <property type="entry name" value="Ribosomal_uS4_CS"/>
</dbReference>
<dbReference type="PANTHER" id="PTHR47926">
    <property type="entry name" value="PENTATRICOPEPTIDE REPEAT-CONTAINING PROTEIN"/>
    <property type="match status" value="1"/>
</dbReference>
<dbReference type="GO" id="GO:0006412">
    <property type="term" value="P:translation"/>
    <property type="evidence" value="ECO:0007669"/>
    <property type="project" value="InterPro"/>
</dbReference>
<dbReference type="InterPro" id="IPR002942">
    <property type="entry name" value="S4_RNA-bd"/>
</dbReference>
<reference evidence="11 12" key="1">
    <citation type="journal article" date="2015" name="Proc. Natl. Acad. Sci. U.S.A.">
        <title>The resurrection genome of Boea hygrometrica: A blueprint for survival of dehydration.</title>
        <authorList>
            <person name="Xiao L."/>
            <person name="Yang G."/>
            <person name="Zhang L."/>
            <person name="Yang X."/>
            <person name="Zhao S."/>
            <person name="Ji Z."/>
            <person name="Zhou Q."/>
            <person name="Hu M."/>
            <person name="Wang Y."/>
            <person name="Chen M."/>
            <person name="Xu Y."/>
            <person name="Jin H."/>
            <person name="Xiao X."/>
            <person name="Hu G."/>
            <person name="Bao F."/>
            <person name="Hu Y."/>
            <person name="Wan P."/>
            <person name="Li L."/>
            <person name="Deng X."/>
            <person name="Kuang T."/>
            <person name="Xiang C."/>
            <person name="Zhu J.K."/>
            <person name="Oliver M.J."/>
            <person name="He Y."/>
        </authorList>
    </citation>
    <scope>NUCLEOTIDE SEQUENCE [LARGE SCALE GENOMIC DNA]</scope>
    <source>
        <strain evidence="12">cv. XS01</strain>
    </source>
</reference>
<dbReference type="PROSITE" id="PS51375">
    <property type="entry name" value="PPR"/>
    <property type="match status" value="2"/>
</dbReference>
<dbReference type="NCBIfam" id="TIGR01018">
    <property type="entry name" value="uS4_arch"/>
    <property type="match status" value="1"/>
</dbReference>
<dbReference type="GO" id="GO:0019843">
    <property type="term" value="F:rRNA binding"/>
    <property type="evidence" value="ECO:0007669"/>
    <property type="project" value="UniProtKB-KW"/>
</dbReference>
<dbReference type="SMART" id="SM00363">
    <property type="entry name" value="S4"/>
    <property type="match status" value="1"/>
</dbReference>
<evidence type="ECO:0000313" key="11">
    <source>
        <dbReference type="EMBL" id="KZV32923.1"/>
    </source>
</evidence>
<proteinExistence type="inferred from homology"/>
<dbReference type="PROSITE" id="PS50889">
    <property type="entry name" value="S4"/>
    <property type="match status" value="1"/>
</dbReference>
<dbReference type="Proteomes" id="UP000250235">
    <property type="component" value="Unassembled WGS sequence"/>
</dbReference>
<protein>
    <submittedName>
        <fullName evidence="11">Pentatricopeptide repeat-containing protein mitochondrial</fullName>
    </submittedName>
</protein>
<dbReference type="GO" id="GO:0009451">
    <property type="term" value="P:RNA modification"/>
    <property type="evidence" value="ECO:0007669"/>
    <property type="project" value="InterPro"/>
</dbReference>
<keyword evidence="2 8" id="KW-0699">rRNA-binding</keyword>
<dbReference type="InterPro" id="IPR005710">
    <property type="entry name" value="Ribosomal_uS4_euk/arc"/>
</dbReference>
<dbReference type="InterPro" id="IPR011990">
    <property type="entry name" value="TPR-like_helical_dom_sf"/>
</dbReference>
<dbReference type="InterPro" id="IPR046960">
    <property type="entry name" value="PPR_At4g14850-like_plant"/>
</dbReference>
<evidence type="ECO:0000256" key="2">
    <source>
        <dbReference type="ARBA" id="ARBA00022730"/>
    </source>
</evidence>
<dbReference type="Pfam" id="PF13041">
    <property type="entry name" value="PPR_2"/>
    <property type="match status" value="1"/>
</dbReference>
<name>A0A2Z7BEP3_9LAMI</name>
<evidence type="ECO:0000256" key="7">
    <source>
        <dbReference type="ARBA" id="ARBA00064713"/>
    </source>
</evidence>
<keyword evidence="3" id="KW-0677">Repeat</keyword>
<evidence type="ECO:0000256" key="4">
    <source>
        <dbReference type="ARBA" id="ARBA00022884"/>
    </source>
</evidence>
<dbReference type="FunFam" id="1.25.40.10:FF:000184">
    <property type="entry name" value="Pentatricopeptide repeat-containing protein, chloroplastic"/>
    <property type="match status" value="1"/>
</dbReference>
<dbReference type="InterPro" id="IPR036986">
    <property type="entry name" value="S4_RNA-bd_sf"/>
</dbReference>
<dbReference type="GO" id="GO:0003735">
    <property type="term" value="F:structural constituent of ribosome"/>
    <property type="evidence" value="ECO:0007669"/>
    <property type="project" value="InterPro"/>
</dbReference>
<evidence type="ECO:0000256" key="9">
    <source>
        <dbReference type="PROSITE-ProRule" id="PRU00708"/>
    </source>
</evidence>
<feature type="repeat" description="PPR" evidence="9">
    <location>
        <begin position="449"/>
        <end position="479"/>
    </location>
</feature>
<dbReference type="CDD" id="cd00165">
    <property type="entry name" value="S4"/>
    <property type="match status" value="1"/>
</dbReference>
<dbReference type="PROSITE" id="PS00632">
    <property type="entry name" value="RIBOSOMAL_S4"/>
    <property type="match status" value="1"/>
</dbReference>
<comment type="subunit">
    <text evidence="7">Binds to the translation initiation factors TIF3E1.</text>
</comment>
<dbReference type="EMBL" id="KV006337">
    <property type="protein sequence ID" value="KZV32923.1"/>
    <property type="molecule type" value="Genomic_DNA"/>
</dbReference>
<accession>A0A2Z7BEP3</accession>
<sequence length="716" mass="79953">MLQECFSHWMRKTPVVVFEGDALLRRMNRYGLLDESQNKLDYVLALTVENFLERRLQTLVFKAGMAKSIHHARVLIRQRHLRVGRQVVNVPSFMVRVDSQKHIDFSLTSPFGGGRPGRVKRKNQKAAAKKASGAEAVGTISSIPRRCRVLLRALARHSQLEEGRKIHGAITTTGLLSVPNTFLPNVIVHMYAVCGDLLSARKVFDNIPLTHKDTVDWTTLMSCYSLVGSHLDALNLFVIMRKEMILIDEITLVSVFSACAKVENMVFGIQGHVCMIKMGLGFSVKACNAAMNMYVKCDLVGEARRLFDEMEERSIVSWTVLLGGVAKLVGLKEGMILFNEMPEKNVIAWTTMTAAYVENCDTVEAFRLLSEMLFSYELKLNFAALCSLFSACAQSGDVVMGKWLHTHALKTMAGAVTDVLVGTSLLDMYAKCGRISMAIRVFDSLHLRTVVSWNAMLSGLAMHGKGTAALDMFNQMLDEVKPDDITFTAVLSACSHSGLVDQGRKIFYSLEHVYGVSPTMENYACMVDLLGRAGHLEEAEAVIRGMPMCPNEIVLGSLLGACGVHRKQKLGERVLQKLVQLYPHNTEYHILLSNVCVLSGKLDKADCFRNVLRDRGIRKIPGVSSMYINGQVHRFTSGDKAHPQIKEIYLKLDEMIKRLRLSGYAFRNEIWPVDTGDAKNQALYDDYDNTCYIDVQAIVCSFQKKNCAQNLQLELG</sequence>
<dbReference type="Gene3D" id="3.10.290.10">
    <property type="entry name" value="RNA-binding S4 domain"/>
    <property type="match status" value="1"/>
</dbReference>
<feature type="domain" description="RNA-binding S4" evidence="10">
    <location>
        <begin position="54"/>
        <end position="125"/>
    </location>
</feature>
<keyword evidence="5" id="KW-0689">Ribosomal protein</keyword>
<dbReference type="FunFam" id="3.10.290.10:FF:000021">
    <property type="entry name" value="40S ribosomal protein S9"/>
    <property type="match status" value="1"/>
</dbReference>
<dbReference type="Pfam" id="PF01535">
    <property type="entry name" value="PPR"/>
    <property type="match status" value="6"/>
</dbReference>
<comment type="similarity">
    <text evidence="1">Belongs to the universal ribosomal protein uS4 family.</text>
</comment>
<keyword evidence="4 8" id="KW-0694">RNA-binding</keyword>
<dbReference type="InterPro" id="IPR046849">
    <property type="entry name" value="E2_motif"/>
</dbReference>